<feature type="region of interest" description="Disordered" evidence="1">
    <location>
        <begin position="227"/>
        <end position="267"/>
    </location>
</feature>
<dbReference type="OrthoDB" id="6780101at2759"/>
<feature type="compositionally biased region" description="Basic and acidic residues" evidence="1">
    <location>
        <begin position="96"/>
        <end position="112"/>
    </location>
</feature>
<dbReference type="Proteomes" id="UP000230750">
    <property type="component" value="Unassembled WGS sequence"/>
</dbReference>
<reference evidence="2 3" key="1">
    <citation type="journal article" date="2017" name="PLoS Biol.">
        <title>The sea cucumber genome provides insights into morphological evolution and visceral regeneration.</title>
        <authorList>
            <person name="Zhang X."/>
            <person name="Sun L."/>
            <person name="Yuan J."/>
            <person name="Sun Y."/>
            <person name="Gao Y."/>
            <person name="Zhang L."/>
            <person name="Li S."/>
            <person name="Dai H."/>
            <person name="Hamel J.F."/>
            <person name="Liu C."/>
            <person name="Yu Y."/>
            <person name="Liu S."/>
            <person name="Lin W."/>
            <person name="Guo K."/>
            <person name="Jin S."/>
            <person name="Xu P."/>
            <person name="Storey K.B."/>
            <person name="Huan P."/>
            <person name="Zhang T."/>
            <person name="Zhou Y."/>
            <person name="Zhang J."/>
            <person name="Lin C."/>
            <person name="Li X."/>
            <person name="Xing L."/>
            <person name="Huo D."/>
            <person name="Sun M."/>
            <person name="Wang L."/>
            <person name="Mercier A."/>
            <person name="Li F."/>
            <person name="Yang H."/>
            <person name="Xiang J."/>
        </authorList>
    </citation>
    <scope>NUCLEOTIDE SEQUENCE [LARGE SCALE GENOMIC DNA]</scope>
    <source>
        <strain evidence="2">Shaxun</strain>
        <tissue evidence="2">Muscle</tissue>
    </source>
</reference>
<protein>
    <submittedName>
        <fullName evidence="2">Uncharacterized protein</fullName>
    </submittedName>
</protein>
<sequence length="267" mass="30550">MRQYAATVSQVLSLGSQEVEWLASHLGHDVAIHKQYYRLQESTVELCKVSKLLLAMDRGKVSNLRGKTLDEISVDDIPVFEDEQYEESVAMHQLEGDNHSDEEGKQSHHDPPVLENTSSDNHSDDERGIQGSQDQLVLENTSSGKRFFRKQKKKVPWTAEEKKTIFKHFQKNIKQGKNPGRDACRSAVEKFPCLARRTPDNVKDYVRNQILKSSVCAFYVTRHTGYKTSRPTALPNHPILTNEPQVKRAKKKYIRSPTCRDKTPNPH</sequence>
<name>A0A2G8KLH9_STIJA</name>
<dbReference type="PANTHER" id="PTHR33480:SF1">
    <property type="entry name" value="TYR RECOMBINASE DOMAIN-CONTAINING PROTEIN"/>
    <property type="match status" value="1"/>
</dbReference>
<dbReference type="STRING" id="307972.A0A2G8KLH9"/>
<feature type="region of interest" description="Disordered" evidence="1">
    <location>
        <begin position="96"/>
        <end position="152"/>
    </location>
</feature>
<feature type="compositionally biased region" description="Polar residues" evidence="1">
    <location>
        <begin position="130"/>
        <end position="144"/>
    </location>
</feature>
<evidence type="ECO:0000313" key="2">
    <source>
        <dbReference type="EMBL" id="PIK48869.1"/>
    </source>
</evidence>
<dbReference type="EMBL" id="MRZV01000496">
    <property type="protein sequence ID" value="PIK48869.1"/>
    <property type="molecule type" value="Genomic_DNA"/>
</dbReference>
<evidence type="ECO:0000313" key="3">
    <source>
        <dbReference type="Proteomes" id="UP000230750"/>
    </source>
</evidence>
<dbReference type="AlphaFoldDB" id="A0A2G8KLH9"/>
<proteinExistence type="predicted"/>
<feature type="compositionally biased region" description="Basic and acidic residues" evidence="1">
    <location>
        <begin position="258"/>
        <end position="267"/>
    </location>
</feature>
<organism evidence="2 3">
    <name type="scientific">Stichopus japonicus</name>
    <name type="common">Sea cucumber</name>
    <dbReference type="NCBI Taxonomy" id="307972"/>
    <lineage>
        <taxon>Eukaryota</taxon>
        <taxon>Metazoa</taxon>
        <taxon>Echinodermata</taxon>
        <taxon>Eleutherozoa</taxon>
        <taxon>Echinozoa</taxon>
        <taxon>Holothuroidea</taxon>
        <taxon>Aspidochirotacea</taxon>
        <taxon>Aspidochirotida</taxon>
        <taxon>Stichopodidae</taxon>
        <taxon>Apostichopus</taxon>
    </lineage>
</organism>
<dbReference type="PANTHER" id="PTHR33480">
    <property type="entry name" value="SET DOMAIN-CONTAINING PROTEIN-RELATED"/>
    <property type="match status" value="1"/>
</dbReference>
<accession>A0A2G8KLH9</accession>
<comment type="caution">
    <text evidence="2">The sequence shown here is derived from an EMBL/GenBank/DDBJ whole genome shotgun (WGS) entry which is preliminary data.</text>
</comment>
<gene>
    <name evidence="2" type="ORF">BSL78_14271</name>
</gene>
<keyword evidence="3" id="KW-1185">Reference proteome</keyword>
<evidence type="ECO:0000256" key="1">
    <source>
        <dbReference type="SAM" id="MobiDB-lite"/>
    </source>
</evidence>